<dbReference type="EMBL" id="CP155573">
    <property type="protein sequence ID" value="XFO67355.1"/>
    <property type="molecule type" value="Genomic_DNA"/>
</dbReference>
<keyword evidence="2" id="KW-1185">Reference proteome</keyword>
<evidence type="ECO:0008006" key="3">
    <source>
        <dbReference type="Google" id="ProtNLM"/>
    </source>
</evidence>
<accession>A0ABZ3INW9</accession>
<organism evidence="1 2">
    <name type="scientific">Sporomusa silvacetica DSM 10669</name>
    <dbReference type="NCBI Taxonomy" id="1123289"/>
    <lineage>
        <taxon>Bacteria</taxon>
        <taxon>Bacillati</taxon>
        <taxon>Bacillota</taxon>
        <taxon>Negativicutes</taxon>
        <taxon>Selenomonadales</taxon>
        <taxon>Sporomusaceae</taxon>
        <taxon>Sporomusa</taxon>
    </lineage>
</organism>
<gene>
    <name evidence="1" type="ORF">SPSIL_035530</name>
</gene>
<dbReference type="NCBIfam" id="TIGR04076">
    <property type="entry name" value="TIGR04076 family protein"/>
    <property type="match status" value="1"/>
</dbReference>
<proteinExistence type="predicted"/>
<dbReference type="Proteomes" id="UP000216752">
    <property type="component" value="Chromosome"/>
</dbReference>
<name>A0ABZ3INW9_9FIRM</name>
<evidence type="ECO:0000313" key="1">
    <source>
        <dbReference type="EMBL" id="XFO67355.1"/>
    </source>
</evidence>
<protein>
    <recommendedName>
        <fullName evidence="3">TIGR04076 family protein</fullName>
    </recommendedName>
</protein>
<evidence type="ECO:0000313" key="2">
    <source>
        <dbReference type="Proteomes" id="UP000216752"/>
    </source>
</evidence>
<dbReference type="InterPro" id="IPR023811">
    <property type="entry name" value="CHP04076"/>
</dbReference>
<sequence>MKKCKITILKTHFDEELAKEYGCQGISKCPFHTVGQVFYADYAKPEGLCDEAWKAFYQYVFALAHGSEVFYYGDWIDKPGVAICSCNDGLRPVIFKIERTDEEATINYNPNHN</sequence>
<dbReference type="RefSeq" id="WP_094603172.1">
    <property type="nucleotide sequence ID" value="NZ_CP155573.1"/>
</dbReference>
<reference evidence="1" key="1">
    <citation type="submission" date="2024-05" db="EMBL/GenBank/DDBJ databases">
        <title>Isolation and characterization of Sporomusa carbonis sp. nov., a carboxydotrophic hydrogenogen in the genus of Sporomusa isolated from a charcoal burning pile.</title>
        <authorList>
            <person name="Boeer T."/>
            <person name="Rosenbaum F."/>
            <person name="Eysell L."/>
            <person name="Mueller V."/>
            <person name="Daniel R."/>
            <person name="Poehlein A."/>
        </authorList>
    </citation>
    <scope>NUCLEOTIDE SEQUENCE [LARGE SCALE GENOMIC DNA]</scope>
    <source>
        <strain evidence="1">DSM 10669</strain>
    </source>
</reference>